<dbReference type="PANTHER" id="PTHR43787:SF3">
    <property type="entry name" value="ARYLSULFATASE REGULATORY PROTEIN"/>
    <property type="match status" value="1"/>
</dbReference>
<dbReference type="GO" id="GO:0003824">
    <property type="term" value="F:catalytic activity"/>
    <property type="evidence" value="ECO:0007669"/>
    <property type="project" value="InterPro"/>
</dbReference>
<reference evidence="9" key="1">
    <citation type="submission" date="2017-10" db="EMBL/GenBank/DDBJ databases">
        <authorList>
            <person name="Gaisin V.A."/>
            <person name="Rysina M.S."/>
            <person name="Grouzdev D.S."/>
        </authorList>
    </citation>
    <scope>NUCLEOTIDE SEQUENCE [LARGE SCALE GENOMIC DNA]</scope>
    <source>
        <strain evidence="9">V1</strain>
    </source>
</reference>
<organism evidence="8 9">
    <name type="scientific">Prosthecochloris marina</name>
    <dbReference type="NCBI Taxonomy" id="2017681"/>
    <lineage>
        <taxon>Bacteria</taxon>
        <taxon>Pseudomonadati</taxon>
        <taxon>Chlorobiota</taxon>
        <taxon>Chlorobiia</taxon>
        <taxon>Chlorobiales</taxon>
        <taxon>Chlorobiaceae</taxon>
        <taxon>Prosthecochloris</taxon>
    </lineage>
</organism>
<dbReference type="Pfam" id="PF04055">
    <property type="entry name" value="Radical_SAM"/>
    <property type="match status" value="1"/>
</dbReference>
<evidence type="ECO:0000256" key="1">
    <source>
        <dbReference type="ARBA" id="ARBA00001966"/>
    </source>
</evidence>
<accession>A0A317T8U4</accession>
<dbReference type="SFLD" id="SFLDS00029">
    <property type="entry name" value="Radical_SAM"/>
    <property type="match status" value="1"/>
</dbReference>
<dbReference type="UniPathway" id="UPA00782"/>
<proteinExistence type="predicted"/>
<dbReference type="GO" id="GO:0051539">
    <property type="term" value="F:4 iron, 4 sulfur cluster binding"/>
    <property type="evidence" value="ECO:0007669"/>
    <property type="project" value="UniProtKB-KW"/>
</dbReference>
<dbReference type="Gene3D" id="3.20.20.70">
    <property type="entry name" value="Aldolase class I"/>
    <property type="match status" value="1"/>
</dbReference>
<evidence type="ECO:0000256" key="5">
    <source>
        <dbReference type="ARBA" id="ARBA00023004"/>
    </source>
</evidence>
<keyword evidence="2" id="KW-0004">4Fe-4S</keyword>
<protein>
    <recommendedName>
        <fullName evidence="7">Radical SAM core domain-containing protein</fullName>
    </recommendedName>
</protein>
<evidence type="ECO:0000313" key="9">
    <source>
        <dbReference type="Proteomes" id="UP000246278"/>
    </source>
</evidence>
<dbReference type="Proteomes" id="UP000246278">
    <property type="component" value="Unassembled WGS sequence"/>
</dbReference>
<keyword evidence="9" id="KW-1185">Reference proteome</keyword>
<gene>
    <name evidence="8" type="ORF">CR164_00825</name>
</gene>
<dbReference type="CDD" id="cd01335">
    <property type="entry name" value="Radical_SAM"/>
    <property type="match status" value="1"/>
</dbReference>
<comment type="caution">
    <text evidence="8">The sequence shown here is derived from an EMBL/GenBank/DDBJ whole genome shotgun (WGS) entry which is preliminary data.</text>
</comment>
<evidence type="ECO:0000256" key="4">
    <source>
        <dbReference type="ARBA" id="ARBA00022723"/>
    </source>
</evidence>
<keyword evidence="4" id="KW-0479">Metal-binding</keyword>
<comment type="cofactor">
    <cofactor evidence="1">
        <name>[4Fe-4S] cluster</name>
        <dbReference type="ChEBI" id="CHEBI:49883"/>
    </cofactor>
</comment>
<dbReference type="EMBL" id="PDNZ01000001">
    <property type="protein sequence ID" value="PWW83134.1"/>
    <property type="molecule type" value="Genomic_DNA"/>
</dbReference>
<keyword evidence="6" id="KW-0411">Iron-sulfur</keyword>
<dbReference type="NCBIfam" id="TIGR04085">
    <property type="entry name" value="rSAM_more_4Fe4S"/>
    <property type="match status" value="1"/>
</dbReference>
<dbReference type="OrthoDB" id="595340at2"/>
<dbReference type="SUPFAM" id="SSF102114">
    <property type="entry name" value="Radical SAM enzymes"/>
    <property type="match status" value="1"/>
</dbReference>
<sequence length="450" mass="51076">MLYPSRYNVIVPDGDDVLLFNTHSLCFGRLRASLYNDALELVESLHAETDTSNFSDQTRAVAFEMRQKGFFVPDPSAESTVVTNRFEQRKNARNHLGLTIAPTVDCNFACPYCYEYTDYSIMPNRVQHDVAAYIDRTLASGRYRSMHVTWYGGEPLLGESFSALEFLSGKIITACRNSDIPYSANIITNGYLLDRETAERLAACNVSLAQITLDGPGELHDQTRMLKNGQETFDRILQNIKNSRDLLRFSIRMNVNEANASSVMQLKQILLEERILDDNGRVAFYLSPVRSYTSSCQSGDCLSNVSFYKLQLELIKKGINNGGFQVVEEYPVLKESVCTAVGPDSYVIGPSGELYKCWLDLGRHEHSVGHIDRKGLHLNARINKWHDFLPFDEESQCASCTMLPICMGGCPELNIRSRYEEENRACCNWKYYLQEHLLHLANLEKSVHTF</sequence>
<dbReference type="PROSITE" id="PS51918">
    <property type="entry name" value="RADICAL_SAM"/>
    <property type="match status" value="1"/>
</dbReference>
<dbReference type="AlphaFoldDB" id="A0A317T8U4"/>
<keyword evidence="3" id="KW-0949">S-adenosyl-L-methionine</keyword>
<dbReference type="InterPro" id="IPR023885">
    <property type="entry name" value="4Fe4S-binding_SPASM_dom"/>
</dbReference>
<dbReference type="SFLD" id="SFLDG01067">
    <property type="entry name" value="SPASM/twitch_domain_containing"/>
    <property type="match status" value="1"/>
</dbReference>
<dbReference type="GO" id="GO:0046872">
    <property type="term" value="F:metal ion binding"/>
    <property type="evidence" value="ECO:0007669"/>
    <property type="project" value="UniProtKB-KW"/>
</dbReference>
<dbReference type="InterPro" id="IPR058240">
    <property type="entry name" value="rSAM_sf"/>
</dbReference>
<dbReference type="InterPro" id="IPR013785">
    <property type="entry name" value="Aldolase_TIM"/>
</dbReference>
<keyword evidence="5" id="KW-0408">Iron</keyword>
<evidence type="ECO:0000256" key="3">
    <source>
        <dbReference type="ARBA" id="ARBA00022691"/>
    </source>
</evidence>
<evidence type="ECO:0000313" key="8">
    <source>
        <dbReference type="EMBL" id="PWW83134.1"/>
    </source>
</evidence>
<evidence type="ECO:0000256" key="6">
    <source>
        <dbReference type="ARBA" id="ARBA00023014"/>
    </source>
</evidence>
<name>A0A317T8U4_9CHLB</name>
<dbReference type="PANTHER" id="PTHR43787">
    <property type="entry name" value="FEMO COFACTOR BIOSYNTHESIS PROTEIN NIFB-RELATED"/>
    <property type="match status" value="1"/>
</dbReference>
<feature type="domain" description="Radical SAM core" evidence="7">
    <location>
        <begin position="90"/>
        <end position="320"/>
    </location>
</feature>
<evidence type="ECO:0000259" key="7">
    <source>
        <dbReference type="PROSITE" id="PS51918"/>
    </source>
</evidence>
<dbReference type="InterPro" id="IPR007197">
    <property type="entry name" value="rSAM"/>
</dbReference>
<evidence type="ECO:0000256" key="2">
    <source>
        <dbReference type="ARBA" id="ARBA00022485"/>
    </source>
</evidence>
<dbReference type="RefSeq" id="WP_110022016.1">
    <property type="nucleotide sequence ID" value="NZ_PDNZ01000001.1"/>
</dbReference>